<dbReference type="Gene3D" id="3.40.50.410">
    <property type="entry name" value="von Willebrand factor, type A domain"/>
    <property type="match status" value="1"/>
</dbReference>
<dbReference type="CDD" id="cd01451">
    <property type="entry name" value="vWA_Magnesium_chelatase"/>
    <property type="match status" value="1"/>
</dbReference>
<dbReference type="InterPro" id="IPR027417">
    <property type="entry name" value="P-loop_NTPase"/>
</dbReference>
<dbReference type="PROSITE" id="PS50234">
    <property type="entry name" value="VWFA"/>
    <property type="match status" value="1"/>
</dbReference>
<sequence length="533" mass="56502">MAVLALRLIAIDPMLGGVCIRARAGSVRQSLMAAFPPNPVKLHPTMTTDVLTGGLDLSATLAQGRMVMQAGLLSAPGPLLLAMAERTPQQMAALLGQTLDRQAGHTLILLDEGAENDEATPASLIERVAFHVDLNATPATDAIIPPAGQVVKTPVRTPDDLIEKTVSIAGELGVESGRALQFVLRAARALAVLFGKDHVSDDLLALACKMVLSHRATRIPEPEPSEAPDEQDTQAQDSDKATDDTLTLPDDLLLDAVLANLPPNLLAQLQTKSRTGKGSGSGARLKGNRRGRPLPSRNGRKADGARIDVIGTLRNAAPWQTIRKQQTGRDGIHIRSGDIQIKRFEDRSDRLLIFAVDASGSAALARLAEAKGAVELLLAEAYARRDHVALIAFRGDKAEALLPPTRSLVQTKRRLAELPGGGGTPLAAGMEAALEQALHARRKGMTPTICILTDGRANIARDGTANRQQAANDAQTIARAIRGQSIDSIVIDTGNRPEPKLRDLAHSLDATYLPMPRAKAERMSAAVAAALDA</sequence>
<dbReference type="EMBL" id="FOIZ01000002">
    <property type="protein sequence ID" value="SEW43823.1"/>
    <property type="molecule type" value="Genomic_DNA"/>
</dbReference>
<proteinExistence type="inferred from homology"/>
<dbReference type="PANTHER" id="PTHR43473:SF2">
    <property type="entry name" value="MAGNESIUM-CHELATASE SUBUNIT CHLD, CHLOROPLASTIC"/>
    <property type="match status" value="1"/>
</dbReference>
<dbReference type="PANTHER" id="PTHR43473">
    <property type="entry name" value="MAGNESIUM-CHELATASE SUBUNIT CHLD, CHLOROPLASTIC"/>
    <property type="match status" value="1"/>
</dbReference>
<dbReference type="InterPro" id="IPR041702">
    <property type="entry name" value="BchD/ChlD_VWA"/>
</dbReference>
<dbReference type="SMART" id="SM00327">
    <property type="entry name" value="VWA"/>
    <property type="match status" value="1"/>
</dbReference>
<gene>
    <name evidence="4" type="ORF">SAMN04488515_3124</name>
</gene>
<feature type="compositionally biased region" description="Acidic residues" evidence="2">
    <location>
        <begin position="223"/>
        <end position="232"/>
    </location>
</feature>
<dbReference type="SUPFAM" id="SSF53300">
    <property type="entry name" value="vWA-like"/>
    <property type="match status" value="1"/>
</dbReference>
<comment type="similarity">
    <text evidence="1">Belongs to the Mg-chelatase subunits D/I family.</text>
</comment>
<accession>A0A1I0RRL8</accession>
<dbReference type="Proteomes" id="UP000199167">
    <property type="component" value="Unassembled WGS sequence"/>
</dbReference>
<dbReference type="Pfam" id="PF13519">
    <property type="entry name" value="VWA_2"/>
    <property type="match status" value="1"/>
</dbReference>
<evidence type="ECO:0000313" key="4">
    <source>
        <dbReference type="EMBL" id="SEW43823.1"/>
    </source>
</evidence>
<dbReference type="SUPFAM" id="SSF52540">
    <property type="entry name" value="P-loop containing nucleoside triphosphate hydrolases"/>
    <property type="match status" value="1"/>
</dbReference>
<dbReference type="InterPro" id="IPR036465">
    <property type="entry name" value="vWFA_dom_sf"/>
</dbReference>
<protein>
    <submittedName>
        <fullName evidence="4">Protoporphyrin IX magnesium-chelatase</fullName>
    </submittedName>
</protein>
<evidence type="ECO:0000256" key="1">
    <source>
        <dbReference type="ARBA" id="ARBA00005799"/>
    </source>
</evidence>
<feature type="region of interest" description="Disordered" evidence="2">
    <location>
        <begin position="268"/>
        <end position="303"/>
    </location>
</feature>
<dbReference type="STRING" id="364200.SAMN04488515_3124"/>
<name>A0A1I0RRL8_9RHOB</name>
<feature type="region of interest" description="Disordered" evidence="2">
    <location>
        <begin position="218"/>
        <end position="245"/>
    </location>
</feature>
<feature type="domain" description="VWFA" evidence="3">
    <location>
        <begin position="351"/>
        <end position="505"/>
    </location>
</feature>
<organism evidence="4 5">
    <name type="scientific">Cognatiyoonia koreensis</name>
    <dbReference type="NCBI Taxonomy" id="364200"/>
    <lineage>
        <taxon>Bacteria</taxon>
        <taxon>Pseudomonadati</taxon>
        <taxon>Pseudomonadota</taxon>
        <taxon>Alphaproteobacteria</taxon>
        <taxon>Rhodobacterales</taxon>
        <taxon>Paracoccaceae</taxon>
        <taxon>Cognatiyoonia</taxon>
    </lineage>
</organism>
<dbReference type="Pfam" id="PF17863">
    <property type="entry name" value="AAA_lid_2"/>
    <property type="match status" value="1"/>
</dbReference>
<dbReference type="NCBIfam" id="NF009943">
    <property type="entry name" value="PRK13406.1"/>
    <property type="match status" value="1"/>
</dbReference>
<dbReference type="OrthoDB" id="9775079at2"/>
<evidence type="ECO:0000256" key="2">
    <source>
        <dbReference type="SAM" id="MobiDB-lite"/>
    </source>
</evidence>
<reference evidence="4 5" key="1">
    <citation type="submission" date="2016-10" db="EMBL/GenBank/DDBJ databases">
        <authorList>
            <person name="de Groot N.N."/>
        </authorList>
    </citation>
    <scope>NUCLEOTIDE SEQUENCE [LARGE SCALE GENOMIC DNA]</scope>
    <source>
        <strain evidence="4 5">DSM 17925</strain>
    </source>
</reference>
<evidence type="ECO:0000313" key="5">
    <source>
        <dbReference type="Proteomes" id="UP000199167"/>
    </source>
</evidence>
<dbReference type="AlphaFoldDB" id="A0A1I0RRL8"/>
<dbReference type="Gene3D" id="1.10.8.80">
    <property type="entry name" value="Magnesium chelatase subunit I, C-Terminal domain"/>
    <property type="match status" value="1"/>
</dbReference>
<evidence type="ECO:0000259" key="3">
    <source>
        <dbReference type="PROSITE" id="PS50234"/>
    </source>
</evidence>
<dbReference type="InterPro" id="IPR002035">
    <property type="entry name" value="VWF_A"/>
</dbReference>
<dbReference type="InterPro" id="IPR041628">
    <property type="entry name" value="ChlI/MoxR_AAA_lid"/>
</dbReference>
<keyword evidence="5" id="KW-1185">Reference proteome</keyword>